<dbReference type="GO" id="GO:0008270">
    <property type="term" value="F:zinc ion binding"/>
    <property type="evidence" value="ECO:0007669"/>
    <property type="project" value="InterPro"/>
</dbReference>
<dbReference type="Proteomes" id="UP000196475">
    <property type="component" value="Unassembled WGS sequence"/>
</dbReference>
<dbReference type="GO" id="GO:0003677">
    <property type="term" value="F:DNA binding"/>
    <property type="evidence" value="ECO:0007669"/>
    <property type="project" value="InterPro"/>
</dbReference>
<evidence type="ECO:0000313" key="2">
    <source>
        <dbReference type="Proteomes" id="UP000196475"/>
    </source>
</evidence>
<dbReference type="GO" id="GO:0006260">
    <property type="term" value="P:DNA replication"/>
    <property type="evidence" value="ECO:0007669"/>
    <property type="project" value="InterPro"/>
</dbReference>
<dbReference type="EMBL" id="LZRT01000108">
    <property type="protein sequence ID" value="OUM85217.1"/>
    <property type="molecule type" value="Genomic_DNA"/>
</dbReference>
<gene>
    <name evidence="1" type="ORF">BAA01_00130</name>
</gene>
<dbReference type="AlphaFoldDB" id="A0A1Y3PGB2"/>
<dbReference type="InterPro" id="IPR036977">
    <property type="entry name" value="DNA_primase_Znf_CHC2"/>
</dbReference>
<evidence type="ECO:0008006" key="3">
    <source>
        <dbReference type="Google" id="ProtNLM"/>
    </source>
</evidence>
<name>A0A1Y3PGB2_9BACI</name>
<accession>A0A1Y3PGB2</accession>
<reference evidence="2" key="1">
    <citation type="submission" date="2016-06" db="EMBL/GenBank/DDBJ databases">
        <authorList>
            <person name="Nascimento L."/>
            <person name="Pereira R.V."/>
            <person name="Martins L.F."/>
            <person name="Quaggio R.B."/>
            <person name="Silva A.M."/>
            <person name="Setubal J.C."/>
        </authorList>
    </citation>
    <scope>NUCLEOTIDE SEQUENCE [LARGE SCALE GENOMIC DNA]</scope>
</reference>
<organism evidence="1 2">
    <name type="scientific">Bacillus thermozeamaize</name>
    <dbReference type="NCBI Taxonomy" id="230954"/>
    <lineage>
        <taxon>Bacteria</taxon>
        <taxon>Bacillati</taxon>
        <taxon>Bacillota</taxon>
        <taxon>Bacilli</taxon>
        <taxon>Bacillales</taxon>
        <taxon>Bacillaceae</taxon>
        <taxon>Bacillus</taxon>
    </lineage>
</organism>
<sequence length="212" mass="25375">MLPEILEVAKKHKLIINPRTLHNEEVLCKCPFCQEDSKPGKNRKYYLSLNAQSQVFKCWFCGESGGVLRFIALLEGVPEEKVRAKYCRRRAHPAERLTRRQRLLMGGYEKEPDWEAMKNRDRAYYFRTMDHLWERWNEFLETERRDAYFLLILGIRFGKYREYVERIRQREKQIGASLLKETLKVYSSAVRPSWTEKVEAELDAFGMKTRKT</sequence>
<dbReference type="SUPFAM" id="SSF57783">
    <property type="entry name" value="Zinc beta-ribbon"/>
    <property type="match status" value="1"/>
</dbReference>
<proteinExistence type="predicted"/>
<protein>
    <recommendedName>
        <fullName evidence="3">Zinc finger CHC2-type domain-containing protein</fullName>
    </recommendedName>
</protein>
<dbReference type="Gene3D" id="3.90.580.10">
    <property type="entry name" value="Zinc finger, CHC2-type domain"/>
    <property type="match status" value="1"/>
</dbReference>
<evidence type="ECO:0000313" key="1">
    <source>
        <dbReference type="EMBL" id="OUM85217.1"/>
    </source>
</evidence>
<comment type="caution">
    <text evidence="1">The sequence shown here is derived from an EMBL/GenBank/DDBJ whole genome shotgun (WGS) entry which is preliminary data.</text>
</comment>